<accession>A0A368VPX9</accession>
<feature type="transmembrane region" description="Helical" evidence="1">
    <location>
        <begin position="132"/>
        <end position="154"/>
    </location>
</feature>
<dbReference type="EMBL" id="QPJD01000014">
    <property type="protein sequence ID" value="RCW43075.1"/>
    <property type="molecule type" value="Genomic_DNA"/>
</dbReference>
<comment type="caution">
    <text evidence="3">The sequence shown here is derived from an EMBL/GenBank/DDBJ whole genome shotgun (WGS) entry which is preliminary data.</text>
</comment>
<name>A0A368VPX9_9BACL</name>
<feature type="transmembrane region" description="Helical" evidence="1">
    <location>
        <begin position="20"/>
        <end position="43"/>
    </location>
</feature>
<keyword evidence="1" id="KW-1133">Transmembrane helix</keyword>
<organism evidence="3 4">
    <name type="scientific">Paenibacillus prosopidis</name>
    <dbReference type="NCBI Taxonomy" id="630520"/>
    <lineage>
        <taxon>Bacteria</taxon>
        <taxon>Bacillati</taxon>
        <taxon>Bacillota</taxon>
        <taxon>Bacilli</taxon>
        <taxon>Bacillales</taxon>
        <taxon>Paenibacillaceae</taxon>
        <taxon>Paenibacillus</taxon>
    </lineage>
</organism>
<feature type="transmembrane region" description="Helical" evidence="1">
    <location>
        <begin position="55"/>
        <end position="73"/>
    </location>
</feature>
<dbReference type="Pfam" id="PF07331">
    <property type="entry name" value="TctB"/>
    <property type="match status" value="1"/>
</dbReference>
<sequence>MSLSLSLFIHWRCRTLNKVFDRYASIIFFLLGIGFMWQSSAISSSSYGSTVGPNIAPFGLGALLVLLSIRLFYEVLKSKGQSSKEEKLDYKRFLIIFAAAFLYAFFLETIGYIIGTFLFLLVSFQVLERGKWLKSIVISGLFAVGVYVIFVVILEGSMPGFPVWLS</sequence>
<dbReference type="AlphaFoldDB" id="A0A368VPX9"/>
<dbReference type="InterPro" id="IPR009936">
    <property type="entry name" value="DUF1468"/>
</dbReference>
<evidence type="ECO:0000313" key="4">
    <source>
        <dbReference type="Proteomes" id="UP000252415"/>
    </source>
</evidence>
<protein>
    <submittedName>
        <fullName evidence="3">Putative tricarboxylic transport membrane protein</fullName>
    </submittedName>
</protein>
<keyword evidence="1" id="KW-0472">Membrane</keyword>
<gene>
    <name evidence="3" type="ORF">DFP97_114139</name>
</gene>
<keyword evidence="4" id="KW-1185">Reference proteome</keyword>
<evidence type="ECO:0000256" key="1">
    <source>
        <dbReference type="SAM" id="Phobius"/>
    </source>
</evidence>
<proteinExistence type="predicted"/>
<feature type="domain" description="DUF1468" evidence="2">
    <location>
        <begin position="24"/>
        <end position="159"/>
    </location>
</feature>
<keyword evidence="1" id="KW-0812">Transmembrane</keyword>
<reference evidence="3 4" key="1">
    <citation type="submission" date="2018-07" db="EMBL/GenBank/DDBJ databases">
        <title>Genomic Encyclopedia of Type Strains, Phase III (KMG-III): the genomes of soil and plant-associated and newly described type strains.</title>
        <authorList>
            <person name="Whitman W."/>
        </authorList>
    </citation>
    <scope>NUCLEOTIDE SEQUENCE [LARGE SCALE GENOMIC DNA]</scope>
    <source>
        <strain evidence="3 4">CECT 7506</strain>
    </source>
</reference>
<dbReference type="Proteomes" id="UP000252415">
    <property type="component" value="Unassembled WGS sequence"/>
</dbReference>
<evidence type="ECO:0000259" key="2">
    <source>
        <dbReference type="Pfam" id="PF07331"/>
    </source>
</evidence>
<evidence type="ECO:0000313" key="3">
    <source>
        <dbReference type="EMBL" id="RCW43075.1"/>
    </source>
</evidence>
<feature type="transmembrane region" description="Helical" evidence="1">
    <location>
        <begin position="93"/>
        <end position="120"/>
    </location>
</feature>